<gene>
    <name evidence="1" type="ORF">H9863_03075</name>
</gene>
<dbReference type="Proteomes" id="UP000824202">
    <property type="component" value="Unassembled WGS sequence"/>
</dbReference>
<proteinExistence type="predicted"/>
<evidence type="ECO:0000313" key="1">
    <source>
        <dbReference type="EMBL" id="HIX03086.1"/>
    </source>
</evidence>
<dbReference type="AlphaFoldDB" id="A0A9D2AB86"/>
<feature type="non-terminal residue" evidence="1">
    <location>
        <position position="76"/>
    </location>
</feature>
<name>A0A9D2AB86_9BACT</name>
<accession>A0A9D2AB86</accession>
<organism evidence="1 2">
    <name type="scientific">Candidatus Odoribacter faecigallinarum</name>
    <dbReference type="NCBI Taxonomy" id="2838706"/>
    <lineage>
        <taxon>Bacteria</taxon>
        <taxon>Pseudomonadati</taxon>
        <taxon>Bacteroidota</taxon>
        <taxon>Bacteroidia</taxon>
        <taxon>Bacteroidales</taxon>
        <taxon>Odoribacteraceae</taxon>
        <taxon>Odoribacter</taxon>
    </lineage>
</organism>
<reference evidence="1" key="1">
    <citation type="journal article" date="2021" name="PeerJ">
        <title>Extensive microbial diversity within the chicken gut microbiome revealed by metagenomics and culture.</title>
        <authorList>
            <person name="Gilroy R."/>
            <person name="Ravi A."/>
            <person name="Getino M."/>
            <person name="Pursley I."/>
            <person name="Horton D.L."/>
            <person name="Alikhan N.F."/>
            <person name="Baker D."/>
            <person name="Gharbi K."/>
            <person name="Hall N."/>
            <person name="Watson M."/>
            <person name="Adriaenssens E.M."/>
            <person name="Foster-Nyarko E."/>
            <person name="Jarju S."/>
            <person name="Secka A."/>
            <person name="Antonio M."/>
            <person name="Oren A."/>
            <person name="Chaudhuri R.R."/>
            <person name="La Ragione R."/>
            <person name="Hildebrand F."/>
            <person name="Pallen M.J."/>
        </authorList>
    </citation>
    <scope>NUCLEOTIDE SEQUENCE</scope>
    <source>
        <strain evidence="1">23274</strain>
    </source>
</reference>
<evidence type="ECO:0000313" key="2">
    <source>
        <dbReference type="Proteomes" id="UP000824202"/>
    </source>
</evidence>
<protein>
    <submittedName>
        <fullName evidence="1">Uncharacterized protein</fullName>
    </submittedName>
</protein>
<comment type="caution">
    <text evidence="1">The sequence shown here is derived from an EMBL/GenBank/DDBJ whole genome shotgun (WGS) entry which is preliminary data.</text>
</comment>
<reference evidence="1" key="2">
    <citation type="submission" date="2021-04" db="EMBL/GenBank/DDBJ databases">
        <authorList>
            <person name="Gilroy R."/>
        </authorList>
    </citation>
    <scope>NUCLEOTIDE SEQUENCE</scope>
    <source>
        <strain evidence="1">23274</strain>
    </source>
</reference>
<dbReference type="EMBL" id="DXFT01000059">
    <property type="protein sequence ID" value="HIX03086.1"/>
    <property type="molecule type" value="Genomic_DNA"/>
</dbReference>
<sequence length="76" mass="9036">MDELNIWMKGVLSGGPVRMDGTTFYLHGGKVRVCSSRRAKRKERTEGEKLSSDRFTEVRKMWRVFRRVFGELEVWR</sequence>